<feature type="transmembrane region" description="Helical" evidence="1">
    <location>
        <begin position="12"/>
        <end position="31"/>
    </location>
</feature>
<dbReference type="Proteomes" id="UP001596116">
    <property type="component" value="Unassembled WGS sequence"/>
</dbReference>
<sequence length="144" mass="14906">MSATKTTWPLWFKIAVGAAVLWSLAGVGAYIGDVTMSEETLAGMPEAQRALYETRPGWVVGAYAIAVFAALAGAILLVLHNKLATPLLGVSLLAVIVQMGFVLFGMNAIATLGASAAVFPVVIVILGAAMLWLSMTGASRGWIG</sequence>
<evidence type="ECO:0000313" key="3">
    <source>
        <dbReference type="Proteomes" id="UP001596116"/>
    </source>
</evidence>
<evidence type="ECO:0000313" key="2">
    <source>
        <dbReference type="EMBL" id="MFC6034133.1"/>
    </source>
</evidence>
<evidence type="ECO:0000256" key="1">
    <source>
        <dbReference type="SAM" id="Phobius"/>
    </source>
</evidence>
<dbReference type="EMBL" id="JBHPON010000001">
    <property type="protein sequence ID" value="MFC6034133.1"/>
    <property type="molecule type" value="Genomic_DNA"/>
</dbReference>
<keyword evidence="1" id="KW-0472">Membrane</keyword>
<gene>
    <name evidence="2" type="ORF">ACFMB1_01180</name>
</gene>
<organism evidence="2 3">
    <name type="scientific">Hyphococcus aureus</name>
    <dbReference type="NCBI Taxonomy" id="2666033"/>
    <lineage>
        <taxon>Bacteria</taxon>
        <taxon>Pseudomonadati</taxon>
        <taxon>Pseudomonadota</taxon>
        <taxon>Alphaproteobacteria</taxon>
        <taxon>Parvularculales</taxon>
        <taxon>Parvularculaceae</taxon>
        <taxon>Hyphococcus</taxon>
    </lineage>
</organism>
<comment type="caution">
    <text evidence="2">The sequence shown here is derived from an EMBL/GenBank/DDBJ whole genome shotgun (WGS) entry which is preliminary data.</text>
</comment>
<keyword evidence="1" id="KW-1133">Transmembrane helix</keyword>
<feature type="transmembrane region" description="Helical" evidence="1">
    <location>
        <begin position="112"/>
        <end position="133"/>
    </location>
</feature>
<proteinExistence type="predicted"/>
<accession>A0ABW1KTX6</accession>
<protein>
    <recommendedName>
        <fullName evidence="4">Sugar transporter</fullName>
    </recommendedName>
</protein>
<feature type="transmembrane region" description="Helical" evidence="1">
    <location>
        <begin position="86"/>
        <end position="106"/>
    </location>
</feature>
<keyword evidence="1" id="KW-0812">Transmembrane</keyword>
<dbReference type="RefSeq" id="WP_379880555.1">
    <property type="nucleotide sequence ID" value="NZ_JBHPON010000001.1"/>
</dbReference>
<feature type="transmembrane region" description="Helical" evidence="1">
    <location>
        <begin position="58"/>
        <end position="79"/>
    </location>
</feature>
<keyword evidence="3" id="KW-1185">Reference proteome</keyword>
<reference evidence="2 3" key="1">
    <citation type="submission" date="2024-09" db="EMBL/GenBank/DDBJ databases">
        <authorList>
            <person name="Zhang Z.-H."/>
        </authorList>
    </citation>
    <scope>NUCLEOTIDE SEQUENCE [LARGE SCALE GENOMIC DNA]</scope>
    <source>
        <strain evidence="2 3">HHTR114</strain>
    </source>
</reference>
<name>A0ABW1KTX6_9PROT</name>
<evidence type="ECO:0008006" key="4">
    <source>
        <dbReference type="Google" id="ProtNLM"/>
    </source>
</evidence>